<proteinExistence type="predicted"/>
<protein>
    <submittedName>
        <fullName evidence="1">N-acetyltransferase</fullName>
    </submittedName>
</protein>
<reference evidence="1 2" key="1">
    <citation type="submission" date="2024-09" db="EMBL/GenBank/DDBJ databases">
        <authorList>
            <person name="Sun Q."/>
            <person name="Mori K."/>
        </authorList>
    </citation>
    <scope>NUCLEOTIDE SEQUENCE [LARGE SCALE GENOMIC DNA]</scope>
    <source>
        <strain evidence="1 2">CCM 7792</strain>
    </source>
</reference>
<dbReference type="RefSeq" id="WP_379677320.1">
    <property type="nucleotide sequence ID" value="NZ_JBHLWP010000001.1"/>
</dbReference>
<dbReference type="EMBL" id="JBHLWP010000001">
    <property type="protein sequence ID" value="MFC0250467.1"/>
    <property type="molecule type" value="Genomic_DNA"/>
</dbReference>
<name>A0ABV6FAA9_9BURK</name>
<gene>
    <name evidence="1" type="ORF">ACFFJK_01070</name>
</gene>
<sequence length="211" mass="24236">MALPGAGWWQWPWPAELRIDVAHRPEDLEKELDELYRRMQRPGHRLHGMAAVAVDFPGLVFRHREADGEHYVYAEDLVRRRLAGYTVFNRLVELDRRADRHLRAPHSKYASAYQRRGIATAVYRWWLRTGNCLISGARQSAGAHALWQSLARDASLVHAELRDKQLGYLAPETDPWRRDDFSTRMILLGAGWDLERLAACTGMHGCGQAGR</sequence>
<evidence type="ECO:0000313" key="2">
    <source>
        <dbReference type="Proteomes" id="UP001589773"/>
    </source>
</evidence>
<dbReference type="Proteomes" id="UP001589773">
    <property type="component" value="Unassembled WGS sequence"/>
</dbReference>
<organism evidence="1 2">
    <name type="scientific">Massilia consociata</name>
    <dbReference type="NCBI Taxonomy" id="760117"/>
    <lineage>
        <taxon>Bacteria</taxon>
        <taxon>Pseudomonadati</taxon>
        <taxon>Pseudomonadota</taxon>
        <taxon>Betaproteobacteria</taxon>
        <taxon>Burkholderiales</taxon>
        <taxon>Oxalobacteraceae</taxon>
        <taxon>Telluria group</taxon>
        <taxon>Massilia</taxon>
    </lineage>
</organism>
<comment type="caution">
    <text evidence="1">The sequence shown here is derived from an EMBL/GenBank/DDBJ whole genome shotgun (WGS) entry which is preliminary data.</text>
</comment>
<accession>A0ABV6FAA9</accession>
<evidence type="ECO:0000313" key="1">
    <source>
        <dbReference type="EMBL" id="MFC0250467.1"/>
    </source>
</evidence>
<keyword evidence="2" id="KW-1185">Reference proteome</keyword>